<dbReference type="PANTHER" id="PTHR48043:SF145">
    <property type="entry name" value="FI06409P-RELATED"/>
    <property type="match status" value="1"/>
</dbReference>
<evidence type="ECO:0000256" key="1">
    <source>
        <dbReference type="ARBA" id="ARBA00009995"/>
    </source>
</evidence>
<dbReference type="KEGG" id="cpas:Clopa_1728"/>
<dbReference type="AlphaFoldDB" id="R4K8W6"/>
<dbReference type="InterPro" id="IPR050271">
    <property type="entry name" value="UDP-glycosyltransferase"/>
</dbReference>
<dbReference type="EMBL" id="CP003261">
    <property type="protein sequence ID" value="AGK96648.1"/>
    <property type="molecule type" value="Genomic_DNA"/>
</dbReference>
<reference evidence="6 7" key="2">
    <citation type="submission" date="2012-01" db="EMBL/GenBank/DDBJ databases">
        <title>Complete sequence of plasmid of Clostridium pasteurianum BC1.</title>
        <authorList>
            <consortium name="US DOE Joint Genome Institute"/>
            <person name="Lucas S."/>
            <person name="Han J."/>
            <person name="Lapidus A."/>
            <person name="Cheng J.-F."/>
            <person name="Goodwin L."/>
            <person name="Pitluck S."/>
            <person name="Peters L."/>
            <person name="Mikhailova N."/>
            <person name="Teshima H."/>
            <person name="Detter J.C."/>
            <person name="Han C."/>
            <person name="Tapia R."/>
            <person name="Land M."/>
            <person name="Hauser L."/>
            <person name="Kyrpides N."/>
            <person name="Ivanova N."/>
            <person name="Pagani I."/>
            <person name="Dunn J."/>
            <person name="Taghavi S."/>
            <person name="Francis A."/>
            <person name="van der Lelie D."/>
            <person name="Woyke T."/>
        </authorList>
    </citation>
    <scope>NUCLEOTIDE SEQUENCE [LARGE SCALE GENOMIC DNA]</scope>
    <source>
        <strain evidence="6 7">BC1</strain>
        <plasmid evidence="6 7">pCLOPA01</plasmid>
    </source>
</reference>
<evidence type="ECO:0000256" key="2">
    <source>
        <dbReference type="ARBA" id="ARBA00022676"/>
    </source>
</evidence>
<keyword evidence="2" id="KW-0328">Glycosyltransferase</keyword>
<dbReference type="InterPro" id="IPR006326">
    <property type="entry name" value="UDPGT_MGT-like"/>
</dbReference>
<dbReference type="FunFam" id="3.40.50.2000:FF:000072">
    <property type="entry name" value="Glycosyl transferase"/>
    <property type="match status" value="1"/>
</dbReference>
<dbReference type="Gene3D" id="3.40.50.2000">
    <property type="entry name" value="Glycogen Phosphorylase B"/>
    <property type="match status" value="2"/>
</dbReference>
<dbReference type="NCBIfam" id="TIGR01426">
    <property type="entry name" value="MGT"/>
    <property type="match status" value="1"/>
</dbReference>
<comment type="similarity">
    <text evidence="1">Belongs to the UDP-glycosyltransferase family.</text>
</comment>
<accession>R4K8W6</accession>
<name>R4K8W6_CLOPA</name>
<dbReference type="HOGENOM" id="CLU_000537_7_1_9"/>
<feature type="domain" description="Erythromycin biosynthesis protein CIII-like C-terminal" evidence="4">
    <location>
        <begin position="252"/>
        <end position="373"/>
    </location>
</feature>
<dbReference type="SUPFAM" id="SSF53756">
    <property type="entry name" value="UDP-Glycosyltransferase/glycogen phosphorylase"/>
    <property type="match status" value="1"/>
</dbReference>
<keyword evidence="3 6" id="KW-0808">Transferase</keyword>
<evidence type="ECO:0000313" key="6">
    <source>
        <dbReference type="EMBL" id="AGK99612.1"/>
    </source>
</evidence>
<evidence type="ECO:0000313" key="7">
    <source>
        <dbReference type="Proteomes" id="UP000013523"/>
    </source>
</evidence>
<keyword evidence="6" id="KW-0614">Plasmid</keyword>
<proteinExistence type="inferred from homology"/>
<dbReference type="InterPro" id="IPR010610">
    <property type="entry name" value="EryCIII-like_C"/>
</dbReference>
<dbReference type="Proteomes" id="UP000013523">
    <property type="component" value="Plasmid pCLOPA01"/>
</dbReference>
<evidence type="ECO:0000256" key="3">
    <source>
        <dbReference type="ARBA" id="ARBA00022679"/>
    </source>
</evidence>
<dbReference type="STRING" id="86416.Clopa_1728"/>
<dbReference type="eggNOG" id="COG1819">
    <property type="taxonomic scope" value="Bacteria"/>
</dbReference>
<geneLocation type="plasmid" evidence="6 7">
    <name>pCLOPA01</name>
</geneLocation>
<dbReference type="Pfam" id="PF06722">
    <property type="entry name" value="EryCIII-like_C"/>
    <property type="match status" value="1"/>
</dbReference>
<dbReference type="GO" id="GO:0016758">
    <property type="term" value="F:hexosyltransferase activity"/>
    <property type="evidence" value="ECO:0007669"/>
    <property type="project" value="InterPro"/>
</dbReference>
<evidence type="ECO:0000313" key="5">
    <source>
        <dbReference type="EMBL" id="AGK96648.1"/>
    </source>
</evidence>
<gene>
    <name evidence="5" type="ORF">Clopa_1728</name>
    <name evidence="6" type="ORF">Clopa_4950</name>
</gene>
<reference evidence="5 7" key="1">
    <citation type="submission" date="2012-01" db="EMBL/GenBank/DDBJ databases">
        <title>Complete sequence of chromosome of Clostridium pasteurianum BC1.</title>
        <authorList>
            <consortium name="US DOE Joint Genome Institute"/>
            <person name="Lucas S."/>
            <person name="Han J."/>
            <person name="Lapidus A."/>
            <person name="Cheng J.-F."/>
            <person name="Goodwin L."/>
            <person name="Pitluck S."/>
            <person name="Peters L."/>
            <person name="Mikhailova N."/>
            <person name="Teshima H."/>
            <person name="Detter J.C."/>
            <person name="Han C."/>
            <person name="Tapia R."/>
            <person name="Land M."/>
            <person name="Hauser L."/>
            <person name="Kyrpides N."/>
            <person name="Ivanova N."/>
            <person name="Pagani I."/>
            <person name="Dunn J."/>
            <person name="Taghavi S."/>
            <person name="Francis A."/>
            <person name="van der Lelie D."/>
            <person name="Woyke T."/>
        </authorList>
    </citation>
    <scope>NUCLEOTIDE SEQUENCE [LARGE SCALE GENOMIC DNA]</scope>
    <source>
        <strain evidence="5 7">BC1</strain>
    </source>
</reference>
<dbReference type="KEGG" id="cpas:Clopa_4950"/>
<dbReference type="EMBL" id="CP003262">
    <property type="protein sequence ID" value="AGK99612.1"/>
    <property type="molecule type" value="Genomic_DNA"/>
</dbReference>
<dbReference type="PATRIC" id="fig|86416.3.peg.1703"/>
<dbReference type="GO" id="GO:0008194">
    <property type="term" value="F:UDP-glycosyltransferase activity"/>
    <property type="evidence" value="ECO:0007669"/>
    <property type="project" value="InterPro"/>
</dbReference>
<protein>
    <submittedName>
        <fullName evidence="6">Glycosyl transferase, UDP-glucuronosyltransferase</fullName>
    </submittedName>
    <submittedName>
        <fullName evidence="5">Glycosyltransferase, MGT family</fullName>
    </submittedName>
</protein>
<dbReference type="CDD" id="cd03784">
    <property type="entry name" value="GT1_Gtf-like"/>
    <property type="match status" value="1"/>
</dbReference>
<sequence>MKKILFVNMCGHGHVNPTIGLINELMNRGEQVTYIAGEEFRNKIEKTGAKFKGYNNSFDIANLVNENLNLENSESLLNFIDIFKKIIEILFNSKEKFDYIIYDSVFMLGNEVGRVLKIPAICSITTFAANERTNCLSSLFNKIEPKIQELLNSSEYINFVKYSQEKYGIKCPSASNVIFGKGMISIVYTSKYFQLCGESFDESYKFIGPSISDRKEDISFPLETNDKKKVIYISLGTIFNNSIEFYENCFKAFDNMDAKIIMSVGKNIDVNTFKSIPSNFIIRNYVPQLEILKHADVFITHGGMNSTNEGLYYDVPLILIPQFIDQPAVANRVAELGAGIVIEKDKVTPEVLKQSVVRILSDNNFKINSKKIGKSLREAGGYKKGVDEILNLINKKSSLFT</sequence>
<evidence type="ECO:0000259" key="4">
    <source>
        <dbReference type="Pfam" id="PF06722"/>
    </source>
</evidence>
<organism evidence="6 7">
    <name type="scientific">Clostridium pasteurianum BC1</name>
    <dbReference type="NCBI Taxonomy" id="86416"/>
    <lineage>
        <taxon>Bacteria</taxon>
        <taxon>Bacillati</taxon>
        <taxon>Bacillota</taxon>
        <taxon>Clostridia</taxon>
        <taxon>Eubacteriales</taxon>
        <taxon>Clostridiaceae</taxon>
        <taxon>Clostridium</taxon>
    </lineage>
</organism>
<dbReference type="RefSeq" id="WP_015614967.1">
    <property type="nucleotide sequence ID" value="NC_021182.1"/>
</dbReference>
<dbReference type="OrthoDB" id="6620093at2"/>
<dbReference type="InterPro" id="IPR002213">
    <property type="entry name" value="UDP_glucos_trans"/>
</dbReference>
<dbReference type="PANTHER" id="PTHR48043">
    <property type="entry name" value="EG:EG0003.4 PROTEIN-RELATED"/>
    <property type="match status" value="1"/>
</dbReference>
<keyword evidence="7" id="KW-1185">Reference proteome</keyword>
<dbReference type="Proteomes" id="UP000013523">
    <property type="component" value="Chromosome"/>
</dbReference>